<organism evidence="2 3">
    <name type="scientific">Liparis tanakae</name>
    <name type="common">Tanaka's snailfish</name>
    <dbReference type="NCBI Taxonomy" id="230148"/>
    <lineage>
        <taxon>Eukaryota</taxon>
        <taxon>Metazoa</taxon>
        <taxon>Chordata</taxon>
        <taxon>Craniata</taxon>
        <taxon>Vertebrata</taxon>
        <taxon>Euteleostomi</taxon>
        <taxon>Actinopterygii</taxon>
        <taxon>Neopterygii</taxon>
        <taxon>Teleostei</taxon>
        <taxon>Neoteleostei</taxon>
        <taxon>Acanthomorphata</taxon>
        <taxon>Eupercaria</taxon>
        <taxon>Perciformes</taxon>
        <taxon>Cottioidei</taxon>
        <taxon>Cottales</taxon>
        <taxon>Liparidae</taxon>
        <taxon>Liparis</taxon>
    </lineage>
</organism>
<name>A0A4Z2GBM5_9TELE</name>
<keyword evidence="3" id="KW-1185">Reference proteome</keyword>
<sequence>MASKTPAFIGANATCDRDGREPVADESWRLKCASITARRRTAASSDGSIKEPPSSQPLNHRHHSRRGAEEPGGDASLPTAPEL</sequence>
<evidence type="ECO:0000256" key="1">
    <source>
        <dbReference type="SAM" id="MobiDB-lite"/>
    </source>
</evidence>
<protein>
    <submittedName>
        <fullName evidence="2">Uncharacterized protein</fullName>
    </submittedName>
</protein>
<dbReference type="EMBL" id="SRLO01000598">
    <property type="protein sequence ID" value="TNN50996.1"/>
    <property type="molecule type" value="Genomic_DNA"/>
</dbReference>
<dbReference type="AlphaFoldDB" id="A0A4Z2GBM5"/>
<feature type="region of interest" description="Disordered" evidence="1">
    <location>
        <begin position="1"/>
        <end position="83"/>
    </location>
</feature>
<feature type="compositionally biased region" description="Basic and acidic residues" evidence="1">
    <location>
        <begin position="15"/>
        <end position="29"/>
    </location>
</feature>
<evidence type="ECO:0000313" key="3">
    <source>
        <dbReference type="Proteomes" id="UP000314294"/>
    </source>
</evidence>
<evidence type="ECO:0000313" key="2">
    <source>
        <dbReference type="EMBL" id="TNN50996.1"/>
    </source>
</evidence>
<gene>
    <name evidence="2" type="ORF">EYF80_038798</name>
</gene>
<accession>A0A4Z2GBM5</accession>
<comment type="caution">
    <text evidence="2">The sequence shown here is derived from an EMBL/GenBank/DDBJ whole genome shotgun (WGS) entry which is preliminary data.</text>
</comment>
<proteinExistence type="predicted"/>
<dbReference type="Proteomes" id="UP000314294">
    <property type="component" value="Unassembled WGS sequence"/>
</dbReference>
<reference evidence="2 3" key="1">
    <citation type="submission" date="2019-03" db="EMBL/GenBank/DDBJ databases">
        <title>First draft genome of Liparis tanakae, snailfish: a comprehensive survey of snailfish specific genes.</title>
        <authorList>
            <person name="Kim W."/>
            <person name="Song I."/>
            <person name="Jeong J.-H."/>
            <person name="Kim D."/>
            <person name="Kim S."/>
            <person name="Ryu S."/>
            <person name="Song J.Y."/>
            <person name="Lee S.K."/>
        </authorList>
    </citation>
    <scope>NUCLEOTIDE SEQUENCE [LARGE SCALE GENOMIC DNA]</scope>
    <source>
        <tissue evidence="2">Muscle</tissue>
    </source>
</reference>